<organism evidence="1 2">
    <name type="scientific">Rattus norvegicus</name>
    <name type="common">Rat</name>
    <dbReference type="NCBI Taxonomy" id="10116"/>
    <lineage>
        <taxon>Eukaryota</taxon>
        <taxon>Metazoa</taxon>
        <taxon>Chordata</taxon>
        <taxon>Craniata</taxon>
        <taxon>Vertebrata</taxon>
        <taxon>Euteleostomi</taxon>
        <taxon>Mammalia</taxon>
        <taxon>Eutheria</taxon>
        <taxon>Euarchontoglires</taxon>
        <taxon>Glires</taxon>
        <taxon>Rodentia</taxon>
        <taxon>Myomorpha</taxon>
        <taxon>Muroidea</taxon>
        <taxon>Muridae</taxon>
        <taxon>Murinae</taxon>
        <taxon>Rattus</taxon>
    </lineage>
</organism>
<accession>A6IJK7</accession>
<sequence>MAPLSLSAFLLDYKNPNETLMISGNKEFLHLLSHLTSLDNDSFLKGHF</sequence>
<protein>
    <submittedName>
        <fullName evidence="1">RCG35835</fullName>
    </submittedName>
</protein>
<gene>
    <name evidence="1" type="ORF">rCG_35835</name>
</gene>
<name>A6IJK7_RAT</name>
<evidence type="ECO:0000313" key="1">
    <source>
        <dbReference type="EMBL" id="EDL99920.1"/>
    </source>
</evidence>
<reference evidence="2" key="1">
    <citation type="submission" date="2005-09" db="EMBL/GenBank/DDBJ databases">
        <authorList>
            <person name="Mural R.J."/>
            <person name="Li P.W."/>
            <person name="Adams M.D."/>
            <person name="Amanatides P.G."/>
            <person name="Baden-Tillson H."/>
            <person name="Barnstead M."/>
            <person name="Chin S.H."/>
            <person name="Dew I."/>
            <person name="Evans C.A."/>
            <person name="Ferriera S."/>
            <person name="Flanigan M."/>
            <person name="Fosler C."/>
            <person name="Glodek A."/>
            <person name="Gu Z."/>
            <person name="Holt R.A."/>
            <person name="Jennings D."/>
            <person name="Kraft C.L."/>
            <person name="Lu F."/>
            <person name="Nguyen T."/>
            <person name="Nusskern D.R."/>
            <person name="Pfannkoch C.M."/>
            <person name="Sitter C."/>
            <person name="Sutton G.G."/>
            <person name="Venter J.C."/>
            <person name="Wang Z."/>
            <person name="Woodage T."/>
            <person name="Zheng X.H."/>
            <person name="Zhong F."/>
        </authorList>
    </citation>
    <scope>NUCLEOTIDE SEQUENCE [LARGE SCALE GENOMIC DNA]</scope>
    <source>
        <strain>BN</strain>
        <strain evidence="2">Sprague-Dawley</strain>
    </source>
</reference>
<dbReference type="AlphaFoldDB" id="A6IJK7"/>
<dbReference type="EMBL" id="CH473963">
    <property type="protein sequence ID" value="EDL99920.1"/>
    <property type="molecule type" value="Genomic_DNA"/>
</dbReference>
<evidence type="ECO:0000313" key="2">
    <source>
        <dbReference type="Proteomes" id="UP000234681"/>
    </source>
</evidence>
<proteinExistence type="predicted"/>
<dbReference type="Proteomes" id="UP000234681">
    <property type="component" value="Chromosome 14"/>
</dbReference>